<dbReference type="CDD" id="cd06267">
    <property type="entry name" value="PBP1_LacI_sugar_binding-like"/>
    <property type="match status" value="1"/>
</dbReference>
<dbReference type="GO" id="GO:0003700">
    <property type="term" value="F:DNA-binding transcription factor activity"/>
    <property type="evidence" value="ECO:0007669"/>
    <property type="project" value="TreeGrafter"/>
</dbReference>
<evidence type="ECO:0000259" key="4">
    <source>
        <dbReference type="PROSITE" id="PS50932"/>
    </source>
</evidence>
<feature type="domain" description="HTH lacI-type" evidence="4">
    <location>
        <begin position="9"/>
        <end position="63"/>
    </location>
</feature>
<reference evidence="5 6" key="1">
    <citation type="submission" date="2017-11" db="EMBL/GenBank/DDBJ databases">
        <title>Genomic Encyclopedia of Archaeal and Bacterial Type Strains, Phase II (KMG-II): From Individual Species to Whole Genera.</title>
        <authorList>
            <person name="Goeker M."/>
        </authorList>
    </citation>
    <scope>NUCLEOTIDE SEQUENCE [LARGE SCALE GENOMIC DNA]</scope>
    <source>
        <strain evidence="5 6">DSM 27393</strain>
    </source>
</reference>
<protein>
    <submittedName>
        <fullName evidence="5">DNA-binding LacI/PurR family transcriptional regulator</fullName>
    </submittedName>
</protein>
<organism evidence="5 6">
    <name type="scientific">Diaminobutyricimonas aerilata</name>
    <dbReference type="NCBI Taxonomy" id="1162967"/>
    <lineage>
        <taxon>Bacteria</taxon>
        <taxon>Bacillati</taxon>
        <taxon>Actinomycetota</taxon>
        <taxon>Actinomycetes</taxon>
        <taxon>Micrococcales</taxon>
        <taxon>Microbacteriaceae</taxon>
        <taxon>Diaminobutyricimonas</taxon>
    </lineage>
</organism>
<dbReference type="PANTHER" id="PTHR30146">
    <property type="entry name" value="LACI-RELATED TRANSCRIPTIONAL REPRESSOR"/>
    <property type="match status" value="1"/>
</dbReference>
<dbReference type="InterPro" id="IPR000843">
    <property type="entry name" value="HTH_LacI"/>
</dbReference>
<dbReference type="Proteomes" id="UP000228758">
    <property type="component" value="Unassembled WGS sequence"/>
</dbReference>
<accession>A0A2M9CIR2</accession>
<dbReference type="Pfam" id="PF13377">
    <property type="entry name" value="Peripla_BP_3"/>
    <property type="match status" value="1"/>
</dbReference>
<evidence type="ECO:0000256" key="1">
    <source>
        <dbReference type="ARBA" id="ARBA00023015"/>
    </source>
</evidence>
<proteinExistence type="predicted"/>
<keyword evidence="2 5" id="KW-0238">DNA-binding</keyword>
<dbReference type="GO" id="GO:0000976">
    <property type="term" value="F:transcription cis-regulatory region binding"/>
    <property type="evidence" value="ECO:0007669"/>
    <property type="project" value="TreeGrafter"/>
</dbReference>
<sequence>MNSARPRRPTIRDVAEAAGVSRGTVSRVLQGGHWVSPEASRAVNAAIKKTGYRVNPHARSLATKRTNSVGFLLTERLELLFEDPNFAELMGGVARALAEIDVSLVVLMAGTAAEQRRASDYIQQGHVDGVLLVSWHNSGMDLVGQLHTAGVPLISCGVPLGYERKIGWVAADDREGGRIATAHLVALGRRRIATITGPQDTAGARQRLEGYREELGDTVDEALIERGDYSEASGARAMRALLDRAPDLDAVFAANDRMAAGALTELRAAGRRVPEHVAVVGFDDAPVARRTDPELTTLRQPFDRITSEMVRLLMQVIDGAPPATITLPTELVVRGSA</sequence>
<dbReference type="RefSeq" id="WP_211282160.1">
    <property type="nucleotide sequence ID" value="NZ_PGFF01000001.1"/>
</dbReference>
<dbReference type="PROSITE" id="PS00356">
    <property type="entry name" value="HTH_LACI_1"/>
    <property type="match status" value="1"/>
</dbReference>
<dbReference type="PANTHER" id="PTHR30146:SF109">
    <property type="entry name" value="HTH-TYPE TRANSCRIPTIONAL REGULATOR GALS"/>
    <property type="match status" value="1"/>
</dbReference>
<evidence type="ECO:0000256" key="3">
    <source>
        <dbReference type="ARBA" id="ARBA00023163"/>
    </source>
</evidence>
<dbReference type="SUPFAM" id="SSF53822">
    <property type="entry name" value="Periplasmic binding protein-like I"/>
    <property type="match status" value="1"/>
</dbReference>
<dbReference type="AlphaFoldDB" id="A0A2M9CIR2"/>
<evidence type="ECO:0000256" key="2">
    <source>
        <dbReference type="ARBA" id="ARBA00023125"/>
    </source>
</evidence>
<dbReference type="CDD" id="cd01392">
    <property type="entry name" value="HTH_LacI"/>
    <property type="match status" value="1"/>
</dbReference>
<keyword evidence="3" id="KW-0804">Transcription</keyword>
<keyword evidence="1" id="KW-0805">Transcription regulation</keyword>
<dbReference type="Pfam" id="PF00356">
    <property type="entry name" value="LacI"/>
    <property type="match status" value="1"/>
</dbReference>
<evidence type="ECO:0000313" key="5">
    <source>
        <dbReference type="EMBL" id="PJJ71752.1"/>
    </source>
</evidence>
<dbReference type="PROSITE" id="PS50932">
    <property type="entry name" value="HTH_LACI_2"/>
    <property type="match status" value="1"/>
</dbReference>
<gene>
    <name evidence="5" type="ORF">CLV46_1305</name>
</gene>
<dbReference type="PRINTS" id="PR00036">
    <property type="entry name" value="HTHLACI"/>
</dbReference>
<dbReference type="SUPFAM" id="SSF47413">
    <property type="entry name" value="lambda repressor-like DNA-binding domains"/>
    <property type="match status" value="1"/>
</dbReference>
<dbReference type="InterPro" id="IPR028082">
    <property type="entry name" value="Peripla_BP_I"/>
</dbReference>
<comment type="caution">
    <text evidence="5">The sequence shown here is derived from an EMBL/GenBank/DDBJ whole genome shotgun (WGS) entry which is preliminary data.</text>
</comment>
<dbReference type="EMBL" id="PGFF01000001">
    <property type="protein sequence ID" value="PJJ71752.1"/>
    <property type="molecule type" value="Genomic_DNA"/>
</dbReference>
<dbReference type="Gene3D" id="3.40.50.2300">
    <property type="match status" value="2"/>
</dbReference>
<dbReference type="InterPro" id="IPR046335">
    <property type="entry name" value="LacI/GalR-like_sensor"/>
</dbReference>
<evidence type="ECO:0000313" key="6">
    <source>
        <dbReference type="Proteomes" id="UP000228758"/>
    </source>
</evidence>
<name>A0A2M9CIR2_9MICO</name>
<dbReference type="SMART" id="SM00354">
    <property type="entry name" value="HTH_LACI"/>
    <property type="match status" value="1"/>
</dbReference>
<keyword evidence="6" id="KW-1185">Reference proteome</keyword>
<dbReference type="Gene3D" id="1.10.260.40">
    <property type="entry name" value="lambda repressor-like DNA-binding domains"/>
    <property type="match status" value="1"/>
</dbReference>
<dbReference type="InterPro" id="IPR010982">
    <property type="entry name" value="Lambda_DNA-bd_dom_sf"/>
</dbReference>